<name>A0ABY7TVV7_9SPHN</name>
<dbReference type="SUPFAM" id="SSF48452">
    <property type="entry name" value="TPR-like"/>
    <property type="match status" value="1"/>
</dbReference>
<reference evidence="2 3" key="1">
    <citation type="submission" date="2023-02" db="EMBL/GenBank/DDBJ databases">
        <title>Genome sequence of Novosphingobium humi KACC 19094.</title>
        <authorList>
            <person name="Kim S."/>
            <person name="Heo J."/>
            <person name="Kwon S.-W."/>
        </authorList>
    </citation>
    <scope>NUCLEOTIDE SEQUENCE [LARGE SCALE GENOMIC DNA]</scope>
    <source>
        <strain evidence="2 3">KACC 19094</strain>
    </source>
</reference>
<dbReference type="EMBL" id="CP117417">
    <property type="protein sequence ID" value="WCT77358.1"/>
    <property type="molecule type" value="Genomic_DNA"/>
</dbReference>
<evidence type="ECO:0000259" key="1">
    <source>
        <dbReference type="Pfam" id="PF04575"/>
    </source>
</evidence>
<keyword evidence="3" id="KW-1185">Reference proteome</keyword>
<evidence type="ECO:0000313" key="2">
    <source>
        <dbReference type="EMBL" id="WCT77358.1"/>
    </source>
</evidence>
<feature type="domain" description="Surface lipoprotein assembly modifier C-terminal" evidence="1">
    <location>
        <begin position="179"/>
        <end position="449"/>
    </location>
</feature>
<dbReference type="Proteomes" id="UP001218231">
    <property type="component" value="Chromosome"/>
</dbReference>
<organism evidence="2 3">
    <name type="scientific">Novosphingobium humi</name>
    <dbReference type="NCBI Taxonomy" id="2282397"/>
    <lineage>
        <taxon>Bacteria</taxon>
        <taxon>Pseudomonadati</taxon>
        <taxon>Pseudomonadota</taxon>
        <taxon>Alphaproteobacteria</taxon>
        <taxon>Sphingomonadales</taxon>
        <taxon>Sphingomonadaceae</taxon>
        <taxon>Novosphingobium</taxon>
    </lineage>
</organism>
<dbReference type="InterPro" id="IPR011990">
    <property type="entry name" value="TPR-like_helical_dom_sf"/>
</dbReference>
<dbReference type="Pfam" id="PF04575">
    <property type="entry name" value="SlipAM"/>
    <property type="match status" value="1"/>
</dbReference>
<proteinExistence type="predicted"/>
<protein>
    <submittedName>
        <fullName evidence="2">Porin family protein</fullName>
    </submittedName>
</protein>
<dbReference type="Gene3D" id="1.25.40.10">
    <property type="entry name" value="Tetratricopeptide repeat domain"/>
    <property type="match status" value="1"/>
</dbReference>
<sequence length="460" mass="49851">MKRPAKPVAKPTMQGVGVFYWVIRSLAIATVSATTGVYAQSLSSPTAQITLTPIELFDLAQQAARNGDLVLAEKALRALSGNSDVEIRSEARFRLAMLYIERLHRPRDAATLLRQILAEKPKSARVRIELAKIQAILGHTTAASAQLRAAQAAGLPPAVEREVRFFMQALDARRHFGANAEVTVMPDSNVNRATAASVIGTQIGDLSLSSDARRHSGIGGNLRGQTYARFDVSSSVRLLATLSGSATLYRNSAYDDITMAPAIGPELSLAKDRVTLQLGPVWRWYGLRPYSSTINANVIWLHTLGHRAQLRTDASVGAITNHFSPDQSGRIYSLGVGLDRAISPRLGAGLQAGTFRQTADAPAYAYIGGSGSAYIAREIGPMTLLANLSYSHLEADQGMALFSRRRVDNMAGAMISMTVRQIHVANVSPVFRIRYENNRSTLAIYEYSRLAGEIGLSARF</sequence>
<evidence type="ECO:0000313" key="3">
    <source>
        <dbReference type="Proteomes" id="UP001218231"/>
    </source>
</evidence>
<dbReference type="InterPro" id="IPR007655">
    <property type="entry name" value="Slam_C"/>
</dbReference>
<gene>
    <name evidence="2" type="ORF">PQ457_15800</name>
</gene>
<dbReference type="RefSeq" id="WP_273617735.1">
    <property type="nucleotide sequence ID" value="NZ_CP117417.1"/>
</dbReference>
<accession>A0ABY7TVV7</accession>